<feature type="domain" description="Putative zinc-finger" evidence="4">
    <location>
        <begin position="4"/>
        <end position="32"/>
    </location>
</feature>
<feature type="transmembrane region" description="Helical" evidence="3">
    <location>
        <begin position="89"/>
        <end position="110"/>
    </location>
</feature>
<dbReference type="InterPro" id="IPR041916">
    <property type="entry name" value="Anti_sigma_zinc_sf"/>
</dbReference>
<keyword evidence="2" id="KW-0804">Transcription</keyword>
<dbReference type="Gene3D" id="1.10.10.1320">
    <property type="entry name" value="Anti-sigma factor, zinc-finger domain"/>
    <property type="match status" value="1"/>
</dbReference>
<evidence type="ECO:0000259" key="4">
    <source>
        <dbReference type="Pfam" id="PF13490"/>
    </source>
</evidence>
<keyword evidence="3" id="KW-1133">Transmembrane helix</keyword>
<accession>A0ABU0ZBF8</accession>
<dbReference type="RefSeq" id="WP_308711667.1">
    <property type="nucleotide sequence ID" value="NZ_JAVHUY010000006.1"/>
</dbReference>
<name>A0ABU0ZBF8_9ACTN</name>
<comment type="caution">
    <text evidence="5">The sequence shown here is derived from an EMBL/GenBank/DDBJ whole genome shotgun (WGS) entry which is preliminary data.</text>
</comment>
<evidence type="ECO:0000256" key="3">
    <source>
        <dbReference type="SAM" id="Phobius"/>
    </source>
</evidence>
<feature type="transmembrane region" description="Helical" evidence="3">
    <location>
        <begin position="190"/>
        <end position="213"/>
    </location>
</feature>
<evidence type="ECO:0000256" key="1">
    <source>
        <dbReference type="ARBA" id="ARBA00023015"/>
    </source>
</evidence>
<organism evidence="5 6">
    <name type="scientific">Phytohabitans maris</name>
    <dbReference type="NCBI Taxonomy" id="3071409"/>
    <lineage>
        <taxon>Bacteria</taxon>
        <taxon>Bacillati</taxon>
        <taxon>Actinomycetota</taxon>
        <taxon>Actinomycetes</taxon>
        <taxon>Micromonosporales</taxon>
        <taxon>Micromonosporaceae</taxon>
    </lineage>
</organism>
<feature type="transmembrane region" description="Helical" evidence="3">
    <location>
        <begin position="116"/>
        <end position="138"/>
    </location>
</feature>
<keyword evidence="1" id="KW-0805">Transcription regulation</keyword>
<dbReference type="Pfam" id="PF13490">
    <property type="entry name" value="zf-HC2"/>
    <property type="match status" value="1"/>
</dbReference>
<gene>
    <name evidence="5" type="ORF">RB614_07630</name>
</gene>
<sequence length="289" mass="29185">MNENLIEYATGALDPAGRAEVEAHLAGCAGCRADVAAWRSLAAAVEPPAPPGPELVHRVLLRSALDGPPPPTRRPAWLSLALLRAEARLVRPVVPIASALAMALGVVLAAASPQGLAGQVLALVAPFVAALGIAGLYGPRRDPAFEVVAAAPTAPALILLARIALIFGYDLLLALAASGVLAALGGDPGGVFALVDAWLGPMALLSALTLVLAVRVGADVAAGAALMLWSLRVLAGGLLADVDWALDAVRLAWSTNAGTVLAAAALTALAVVFAGRGEPIRHHRATHLA</sequence>
<feature type="transmembrane region" description="Helical" evidence="3">
    <location>
        <begin position="159"/>
        <end position="184"/>
    </location>
</feature>
<dbReference type="Proteomes" id="UP001230908">
    <property type="component" value="Unassembled WGS sequence"/>
</dbReference>
<protein>
    <submittedName>
        <fullName evidence="5">Zf-HC2 domain-containing protein</fullName>
    </submittedName>
</protein>
<keyword evidence="3" id="KW-0472">Membrane</keyword>
<evidence type="ECO:0000256" key="2">
    <source>
        <dbReference type="ARBA" id="ARBA00023163"/>
    </source>
</evidence>
<evidence type="ECO:0000313" key="5">
    <source>
        <dbReference type="EMBL" id="MDQ7904392.1"/>
    </source>
</evidence>
<feature type="transmembrane region" description="Helical" evidence="3">
    <location>
        <begin position="220"/>
        <end position="239"/>
    </location>
</feature>
<dbReference type="EMBL" id="JAVHUY010000006">
    <property type="protein sequence ID" value="MDQ7904392.1"/>
    <property type="molecule type" value="Genomic_DNA"/>
</dbReference>
<keyword evidence="6" id="KW-1185">Reference proteome</keyword>
<feature type="transmembrane region" description="Helical" evidence="3">
    <location>
        <begin position="251"/>
        <end position="274"/>
    </location>
</feature>
<keyword evidence="3" id="KW-0812">Transmembrane</keyword>
<proteinExistence type="predicted"/>
<dbReference type="InterPro" id="IPR027383">
    <property type="entry name" value="Znf_put"/>
</dbReference>
<evidence type="ECO:0000313" key="6">
    <source>
        <dbReference type="Proteomes" id="UP001230908"/>
    </source>
</evidence>
<reference evidence="5 6" key="1">
    <citation type="submission" date="2023-08" db="EMBL/GenBank/DDBJ databases">
        <title>Phytohabitans sansha sp. nov., isolated from marine sediment.</title>
        <authorList>
            <person name="Zhao Y."/>
            <person name="Yi K."/>
        </authorList>
    </citation>
    <scope>NUCLEOTIDE SEQUENCE [LARGE SCALE GENOMIC DNA]</scope>
    <source>
        <strain evidence="5 6">ZYX-F-186</strain>
    </source>
</reference>